<feature type="region of interest" description="Disordered" evidence="1">
    <location>
        <begin position="1039"/>
        <end position="1066"/>
    </location>
</feature>
<feature type="region of interest" description="Disordered" evidence="1">
    <location>
        <begin position="1195"/>
        <end position="1319"/>
    </location>
</feature>
<evidence type="ECO:0000313" key="3">
    <source>
        <dbReference type="EMBL" id="CAG7723912.1"/>
    </source>
</evidence>
<proteinExistence type="predicted"/>
<comment type="caution">
    <text evidence="3">The sequence shown here is derived from an EMBL/GenBank/DDBJ whole genome shotgun (WGS) entry which is preliminary data.</text>
</comment>
<feature type="region of interest" description="Disordered" evidence="1">
    <location>
        <begin position="978"/>
        <end position="1002"/>
    </location>
</feature>
<name>A0A8J2JS45_9HEXA</name>
<feature type="region of interest" description="Disordered" evidence="1">
    <location>
        <begin position="944"/>
        <end position="966"/>
    </location>
</feature>
<feature type="region of interest" description="Disordered" evidence="1">
    <location>
        <begin position="1931"/>
        <end position="2028"/>
    </location>
</feature>
<feature type="compositionally biased region" description="Low complexity" evidence="1">
    <location>
        <begin position="1875"/>
        <end position="1894"/>
    </location>
</feature>
<feature type="compositionally biased region" description="Polar residues" evidence="1">
    <location>
        <begin position="1212"/>
        <end position="1224"/>
    </location>
</feature>
<feature type="compositionally biased region" description="Basic and acidic residues" evidence="1">
    <location>
        <begin position="978"/>
        <end position="997"/>
    </location>
</feature>
<dbReference type="EMBL" id="CAJVCH010103719">
    <property type="protein sequence ID" value="CAG7723912.1"/>
    <property type="molecule type" value="Genomic_DNA"/>
</dbReference>
<feature type="compositionally biased region" description="Basic and acidic residues" evidence="1">
    <location>
        <begin position="711"/>
        <end position="763"/>
    </location>
</feature>
<feature type="compositionally biased region" description="Basic and acidic residues" evidence="1">
    <location>
        <begin position="213"/>
        <end position="227"/>
    </location>
</feature>
<accession>A0A8J2JS45</accession>
<feature type="region of interest" description="Disordered" evidence="1">
    <location>
        <begin position="1863"/>
        <end position="1895"/>
    </location>
</feature>
<feature type="compositionally biased region" description="Basic residues" evidence="1">
    <location>
        <begin position="1258"/>
        <end position="1271"/>
    </location>
</feature>
<feature type="region of interest" description="Disordered" evidence="1">
    <location>
        <begin position="553"/>
        <end position="694"/>
    </location>
</feature>
<reference evidence="3" key="1">
    <citation type="submission" date="2021-06" db="EMBL/GenBank/DDBJ databases">
        <authorList>
            <person name="Hodson N. C."/>
            <person name="Mongue J. A."/>
            <person name="Jaron S. K."/>
        </authorList>
    </citation>
    <scope>NUCLEOTIDE SEQUENCE</scope>
</reference>
<feature type="compositionally biased region" description="Basic and acidic residues" evidence="1">
    <location>
        <begin position="565"/>
        <end position="694"/>
    </location>
</feature>
<feature type="region of interest" description="Disordered" evidence="1">
    <location>
        <begin position="711"/>
        <end position="852"/>
    </location>
</feature>
<feature type="compositionally biased region" description="Basic residues" evidence="1">
    <location>
        <begin position="1995"/>
        <end position="2019"/>
    </location>
</feature>
<dbReference type="InterPro" id="IPR052293">
    <property type="entry name" value="SRRP"/>
</dbReference>
<gene>
    <name evidence="3" type="ORF">AFUS01_LOCUS12967</name>
</gene>
<feature type="compositionally biased region" description="Low complexity" evidence="1">
    <location>
        <begin position="27"/>
        <end position="39"/>
    </location>
</feature>
<dbReference type="Proteomes" id="UP000708208">
    <property type="component" value="Unassembled WGS sequence"/>
</dbReference>
<sequence length="2089" mass="240377">MKGTSSKVSSFESRPGQSSLGTSFKSNLTTTNTNHNMNNGGEGASKINTNSNCDTEVEAEDTMIVKREGVLVTDLLYRLHRRSTKLVDTHVICMDGYIPVHRCVLMACSKFLMNLLIQEDPAELAAICLPDFKVSQVIPLINSFYTGCTIFNKSDLNTTLELISVLRTDTAYNFQLAKDQDKKWSPKMRHYLENKEVNSEIQSTPGGSSSKQKVLEKPSLEASDGDKSNQSFLDDLSPHSVENGATIEVDIEEIDDPEYPADANEESDDDIKILEILSAEPVISDVTEVADISFAKSTGVVKSNISNVVVQMDDESSNEPYDEYVFSPTDVDLATNVIVRQSANPTLEDDDDDDDKDPLELESLVFDKDFVEVHEDFHGRSYEFETIAFDESGQHKQIAQILTEPVPLTHSRTDFAKTPRRKTTPKAKKSRARGRKKISQLKSLLTCSSDPPTLLLFEENILGSATPPHLRRKSFEKLEEQKSRMEDIRFSNQLQKRLQMSLEAVIPASSTATSINEKDCLQLKSTKRSSIDEIIQPQQDKLQWVDELRQQGVKQGRGQREEEEALLKKFEQDKRQRDEEKRLREEEDSRLSERRRLKEDEEQRRLDLKLKEELSEEKQREDRLRKEDEHRRKDKEEKRIHEQRLKMEETMRKALEEENRKKAAEETRIQIEKAKRKAEEARSTAEKEKRLRTEEEKLKFEEERLLKLEEDKRIKAEEDKRMKAEEENRKKIQDERRIKEEERRHKEEALLKKSEEEKVHQEQEEGLQNRSRDEKIVADEDALRKQKREDQKRKEAEERRLKEERRRGKEARRKREEDKRIEADERFKHLETDKCQQAENEREEDENRRQKDAVRVAIQKAEEALNEQIELERKRREAEEARLEEVRKFEEEENRKLREETELIEAEKRERERIEEEKRIEDELEMQIEKDMQKFDYEPSILGMQEPKRRTEEAPAQQPKSTPFFEEFVKKKQKILEEEKRKRQAEEQQQKGEEAQIKSKLTKTISECTPKIEPVPKLSRENVLKIFEENKSKICPEKQLKASETKSENQTKVTSDTRAKSSKSLDAERVQEQLKSINLSVEVEEIVGISSHSRIMNDDSPKIMPQFNEAQLGITSERLHNIGLNLSIIEETNSANQHVYEFVDDIPVAETEIELTGDGFAAETELEIETAPEIDVEASGEADSQESPSIPAEVADVEDAGESGATIEPDVEQSSEAIAETTSVADPPSPFIGEDLSLTSSSPENGLHIVEAPETPKPKFRIKKKKSRKVREKQTQVKPQMIAVSKKPDSVIIRTTEQSRRSSRSSESSRASRRSPEPISLNAAARFLIKDPKKPIRVQHGSKRITLQNPKIIISRLSNEEYKHYSFRLQRFKRMRTKQGTPPPTLTLASPEAPSTSKAMSHWKALQKDVTSSRSKSIRKRDSVDDGPPPLLEPQLPSSSKHKRSGVTPVGIENFPTVSQPACITVNDLDWYQKELKRCAHCKKKYVTHTKASSCLLNHGFRRCLICLDLVSSLDTSYELHYSKHHSVPKHRGHVACPICGKLFLYRGLQSHVTRKHLQPHEPQDHTKTPEFHSQNLPHHFFYPPPPQEQLYNQFHKNSLYQHHQYQASNSSQKIVSINEPPVEPLVLDLKKIQNHSGIKERPENLPVRLSESEDENHSDMETETLDGSDDGKPKDGKVNSVQTGFTGSVLKDTNKEGFRNDSSSEVLYAFKESNREIPIELIPNPTTAFVDAELARRAFQQHFQVEKIAQSQPAEQPATPVSQLTIEKTPIVSERERELPLQPQPQKRSYQDCVDMMQPRKKFFPYNEPYQYEAHHRNNDDNLHLPRLPYFPLPSAPSHIPNHHHHDFFQHRPMGMHNPPYPQSHHPHMHAHLPQHQQPSSHSSLASHSMSSHMDNEFPIINPGITVDESSGSVLCELMPVNYHASPIPLQQPYNSNGPKGPSAVPAPLQDLYEPGNSVGINRPAPSIFSTPPLSSTPSSTSSNSEWTPEDTSRRHHQISHHSSHHQNLQSHHHHHQQHQQWGEPMSTHRNESVISVNMEYMKIAEMDHQHHQQHPQHSDGPVQCDRCKASFYNQEHLASHRCIYDMN</sequence>
<feature type="domain" description="BTB" evidence="2">
    <location>
        <begin position="87"/>
        <end position="153"/>
    </location>
</feature>
<protein>
    <recommendedName>
        <fullName evidence="2">BTB domain-containing protein</fullName>
    </recommendedName>
</protein>
<feature type="region of interest" description="Disordered" evidence="1">
    <location>
        <begin position="1373"/>
        <end position="1448"/>
    </location>
</feature>
<organism evidence="3 4">
    <name type="scientific">Allacma fusca</name>
    <dbReference type="NCBI Taxonomy" id="39272"/>
    <lineage>
        <taxon>Eukaryota</taxon>
        <taxon>Metazoa</taxon>
        <taxon>Ecdysozoa</taxon>
        <taxon>Arthropoda</taxon>
        <taxon>Hexapoda</taxon>
        <taxon>Collembola</taxon>
        <taxon>Symphypleona</taxon>
        <taxon>Sminthuridae</taxon>
        <taxon>Allacma</taxon>
    </lineage>
</organism>
<keyword evidence="4" id="KW-1185">Reference proteome</keyword>
<dbReference type="InterPro" id="IPR000210">
    <property type="entry name" value="BTB/POZ_dom"/>
</dbReference>
<feature type="region of interest" description="Disordered" evidence="1">
    <location>
        <begin position="196"/>
        <end position="239"/>
    </location>
</feature>
<feature type="compositionally biased region" description="Basic residues" evidence="1">
    <location>
        <begin position="418"/>
        <end position="435"/>
    </location>
</feature>
<evidence type="ECO:0000256" key="1">
    <source>
        <dbReference type="SAM" id="MobiDB-lite"/>
    </source>
</evidence>
<feature type="region of interest" description="Disordered" evidence="1">
    <location>
        <begin position="1638"/>
        <end position="1683"/>
    </location>
</feature>
<feature type="compositionally biased region" description="Polar residues" evidence="1">
    <location>
        <begin position="199"/>
        <end position="212"/>
    </location>
</feature>
<evidence type="ECO:0000259" key="2">
    <source>
        <dbReference type="PROSITE" id="PS50097"/>
    </source>
</evidence>
<dbReference type="PROSITE" id="PS50097">
    <property type="entry name" value="BTB"/>
    <property type="match status" value="1"/>
</dbReference>
<dbReference type="PANTHER" id="PTHR12239">
    <property type="entry name" value="PROTEIN CBG20215-RELATED"/>
    <property type="match status" value="1"/>
</dbReference>
<feature type="compositionally biased region" description="Polar residues" evidence="1">
    <location>
        <begin position="1"/>
        <end position="26"/>
    </location>
</feature>
<feature type="region of interest" description="Disordered" evidence="1">
    <location>
        <begin position="1"/>
        <end position="50"/>
    </location>
</feature>
<feature type="compositionally biased region" description="Basic and acidic residues" evidence="1">
    <location>
        <begin position="770"/>
        <end position="852"/>
    </location>
</feature>
<evidence type="ECO:0000313" key="4">
    <source>
        <dbReference type="Proteomes" id="UP000708208"/>
    </source>
</evidence>
<feature type="region of interest" description="Disordered" evidence="1">
    <location>
        <begin position="416"/>
        <end position="435"/>
    </location>
</feature>
<dbReference type="PANTHER" id="PTHR12239:SF41">
    <property type="entry name" value="MEMBRANE ASSOCIATED PROTEIN, PUTATIVE-RELATED"/>
    <property type="match status" value="1"/>
</dbReference>
<feature type="compositionally biased region" description="Low complexity" evidence="1">
    <location>
        <begin position="1967"/>
        <end position="1988"/>
    </location>
</feature>
<dbReference type="Pfam" id="PF00651">
    <property type="entry name" value="BTB"/>
    <property type="match status" value="1"/>
</dbReference>